<dbReference type="Proteomes" id="UP000280307">
    <property type="component" value="Unassembled WGS sequence"/>
</dbReference>
<organism evidence="1 2">
    <name type="scientific">Candidatus Viridilinea halotolerans</name>
    <dbReference type="NCBI Taxonomy" id="2491704"/>
    <lineage>
        <taxon>Bacteria</taxon>
        <taxon>Bacillati</taxon>
        <taxon>Chloroflexota</taxon>
        <taxon>Chloroflexia</taxon>
        <taxon>Chloroflexales</taxon>
        <taxon>Chloroflexineae</taxon>
        <taxon>Oscillochloridaceae</taxon>
        <taxon>Candidatus Viridilinea</taxon>
    </lineage>
</organism>
<reference evidence="1 2" key="1">
    <citation type="submission" date="2018-12" db="EMBL/GenBank/DDBJ databases">
        <title>Genome Sequence of Candidatus Viridilinea halotolerans isolated from saline sulfide-rich spring.</title>
        <authorList>
            <person name="Grouzdev D.S."/>
            <person name="Burganskaya E.I."/>
            <person name="Krutkina M.S."/>
            <person name="Sukhacheva M.V."/>
            <person name="Gorlenko V.M."/>
        </authorList>
    </citation>
    <scope>NUCLEOTIDE SEQUENCE [LARGE SCALE GENOMIC DNA]</scope>
    <source>
        <strain evidence="1">Chok-6</strain>
    </source>
</reference>
<dbReference type="AlphaFoldDB" id="A0A426TVJ3"/>
<dbReference type="InterPro" id="IPR000014">
    <property type="entry name" value="PAS"/>
</dbReference>
<evidence type="ECO:0008006" key="3">
    <source>
        <dbReference type="Google" id="ProtNLM"/>
    </source>
</evidence>
<gene>
    <name evidence="1" type="ORF">EI684_15545</name>
</gene>
<comment type="caution">
    <text evidence="1">The sequence shown here is derived from an EMBL/GenBank/DDBJ whole genome shotgun (WGS) entry which is preliminary data.</text>
</comment>
<dbReference type="EMBL" id="RSAS01000628">
    <property type="protein sequence ID" value="RRR69484.1"/>
    <property type="molecule type" value="Genomic_DNA"/>
</dbReference>
<sequence length="161" mass="17983">MSLNECTLLGRLSNELILVCDHDLVVREANELAVQTLGEALLDHSLIELFSPTAQGKGTAFVAELQRLSPTQTTPTWELMLDVPHGNRLLIGLRGGKLPNQGWLIMGGGEPSGISNLYHEVLALNIELTTLIRKLSREQTVLNDRIQRLLEFQEQHDVHHH</sequence>
<evidence type="ECO:0000313" key="1">
    <source>
        <dbReference type="EMBL" id="RRR69484.1"/>
    </source>
</evidence>
<evidence type="ECO:0000313" key="2">
    <source>
        <dbReference type="Proteomes" id="UP000280307"/>
    </source>
</evidence>
<accession>A0A426TVJ3</accession>
<dbReference type="CDD" id="cd00130">
    <property type="entry name" value="PAS"/>
    <property type="match status" value="1"/>
</dbReference>
<protein>
    <recommendedName>
        <fullName evidence="3">PAS fold-4 domain-containing protein</fullName>
    </recommendedName>
</protein>
<name>A0A426TVJ3_9CHLR</name>
<proteinExistence type="predicted"/>